<dbReference type="Gene3D" id="3.40.1190.20">
    <property type="match status" value="1"/>
</dbReference>
<gene>
    <name evidence="7" type="ORF">WMO66_02130</name>
</gene>
<dbReference type="InterPro" id="IPR037523">
    <property type="entry name" value="VOC_core"/>
</dbReference>
<dbReference type="Gene3D" id="3.10.180.10">
    <property type="entry name" value="2,3-Dihydroxybiphenyl 1,2-Dioxygenase, domain 1"/>
    <property type="match status" value="1"/>
</dbReference>
<name>A0ABV1G3R5_9FIRM</name>
<dbReference type="PROSITE" id="PS51819">
    <property type="entry name" value="VOC"/>
    <property type="match status" value="1"/>
</dbReference>
<accession>A0ABV1G3R5</accession>
<dbReference type="InterPro" id="IPR029056">
    <property type="entry name" value="Ribokinase-like"/>
</dbReference>
<keyword evidence="2" id="KW-0808">Transferase</keyword>
<evidence type="ECO:0000313" key="8">
    <source>
        <dbReference type="Proteomes" id="UP001491552"/>
    </source>
</evidence>
<evidence type="ECO:0000256" key="2">
    <source>
        <dbReference type="ARBA" id="ARBA00022679"/>
    </source>
</evidence>
<evidence type="ECO:0000259" key="6">
    <source>
        <dbReference type="PROSITE" id="PS51819"/>
    </source>
</evidence>
<dbReference type="InterPro" id="IPR011611">
    <property type="entry name" value="PfkB_dom"/>
</dbReference>
<dbReference type="InterPro" id="IPR029068">
    <property type="entry name" value="Glyas_Bleomycin-R_OHBP_Dase"/>
</dbReference>
<dbReference type="Proteomes" id="UP001491552">
    <property type="component" value="Unassembled WGS sequence"/>
</dbReference>
<protein>
    <submittedName>
        <fullName evidence="7">PfkB family carbohydrate kinase</fullName>
    </submittedName>
</protein>
<evidence type="ECO:0000256" key="5">
    <source>
        <dbReference type="ARBA" id="ARBA00022840"/>
    </source>
</evidence>
<keyword evidence="3" id="KW-0547">Nucleotide-binding</keyword>
<dbReference type="SUPFAM" id="SSF54593">
    <property type="entry name" value="Glyoxalase/Bleomycin resistance protein/Dihydroxybiphenyl dioxygenase"/>
    <property type="match status" value="1"/>
</dbReference>
<organism evidence="7 8">
    <name type="scientific">Faecousia intestinalis</name>
    <dbReference type="NCBI Taxonomy" id="3133167"/>
    <lineage>
        <taxon>Bacteria</taxon>
        <taxon>Bacillati</taxon>
        <taxon>Bacillota</taxon>
        <taxon>Clostridia</taxon>
        <taxon>Eubacteriales</taxon>
        <taxon>Oscillospiraceae</taxon>
        <taxon>Faecousia</taxon>
    </lineage>
</organism>
<dbReference type="PANTHER" id="PTHR43085:SF1">
    <property type="entry name" value="PSEUDOURIDINE KINASE-RELATED"/>
    <property type="match status" value="1"/>
</dbReference>
<evidence type="ECO:0000313" key="7">
    <source>
        <dbReference type="EMBL" id="MEQ2510058.1"/>
    </source>
</evidence>
<dbReference type="PANTHER" id="PTHR43085">
    <property type="entry name" value="HEXOKINASE FAMILY MEMBER"/>
    <property type="match status" value="1"/>
</dbReference>
<proteinExistence type="inferred from homology"/>
<keyword evidence="8" id="KW-1185">Reference proteome</keyword>
<sequence>MRLHCIELPVPSLDEAGRWLESVLHFLPVDDGRLYVCGNFRLRLVTAEGDAPSRAPDKIVGLEHIALETPDAGALLRALLSKGLELEHDRGVPFFNPKVFGTGTKYFNLIAPFGTKFEFCQRLDKDYPSDSSEILGLEHIGLSAHDFAASFRELSAYGFRPQFAPVENDTPHGRVQCVVFNGPAPIELYCFEGAQTFPEADPTRAPRLVFRANAEASLKERNGACIRCEAAPKYDIVALGEALIDFVPGGQQESGKVSYLGAPGGAPSNVLAAASHLNMQTAFIGKVGNDVFGRLIRSTMERNGICTDGLLRSETEPTTLAFVSLDERGDRSFSFYRQHSADCMLRSAELPLTLLEQAGIFHFGSVSMTAEPVRSATLEAVRHARSKGAAIAFDPNLRLPLWPDTDSAYHAICEGLRYADLVKLSEEELEFLTKAADHTAGMRELLERYDIRMLVVTLGADGCLCLCRNGVFLRQHTIQVTALDTTGSGDAFWGTFLSELLLCDCCDRIPAPQVLQHILGVSCVAGSLTATAFGAVPAMPTASALHAGMLRLLER</sequence>
<reference evidence="7 8" key="1">
    <citation type="submission" date="2024-03" db="EMBL/GenBank/DDBJ databases">
        <title>Human intestinal bacterial collection.</title>
        <authorList>
            <person name="Pauvert C."/>
            <person name="Hitch T.C.A."/>
            <person name="Clavel T."/>
        </authorList>
    </citation>
    <scope>NUCLEOTIDE SEQUENCE [LARGE SCALE GENOMIC DNA]</scope>
    <source>
        <strain evidence="7 8">CLA-AA-H192</strain>
    </source>
</reference>
<dbReference type="EMBL" id="JBBMFF010000112">
    <property type="protein sequence ID" value="MEQ2510058.1"/>
    <property type="molecule type" value="Genomic_DNA"/>
</dbReference>
<comment type="similarity">
    <text evidence="1">Belongs to the carbohydrate kinase PfkB family.</text>
</comment>
<dbReference type="Pfam" id="PF00294">
    <property type="entry name" value="PfkB"/>
    <property type="match status" value="1"/>
</dbReference>
<evidence type="ECO:0000256" key="1">
    <source>
        <dbReference type="ARBA" id="ARBA00010688"/>
    </source>
</evidence>
<dbReference type="SUPFAM" id="SSF53613">
    <property type="entry name" value="Ribokinase-like"/>
    <property type="match status" value="1"/>
</dbReference>
<keyword evidence="5" id="KW-0067">ATP-binding</keyword>
<dbReference type="CDD" id="cd01167">
    <property type="entry name" value="bac_FRK"/>
    <property type="match status" value="1"/>
</dbReference>
<dbReference type="GO" id="GO:0016301">
    <property type="term" value="F:kinase activity"/>
    <property type="evidence" value="ECO:0007669"/>
    <property type="project" value="UniProtKB-KW"/>
</dbReference>
<evidence type="ECO:0000256" key="3">
    <source>
        <dbReference type="ARBA" id="ARBA00022741"/>
    </source>
</evidence>
<keyword evidence="4 7" id="KW-0418">Kinase</keyword>
<comment type="caution">
    <text evidence="7">The sequence shown here is derived from an EMBL/GenBank/DDBJ whole genome shotgun (WGS) entry which is preliminary data.</text>
</comment>
<dbReference type="RefSeq" id="WP_349134763.1">
    <property type="nucleotide sequence ID" value="NZ_JBBMFF010000112.1"/>
</dbReference>
<dbReference type="InterPro" id="IPR050306">
    <property type="entry name" value="PfkB_Carbo_kinase"/>
</dbReference>
<feature type="domain" description="VOC" evidence="6">
    <location>
        <begin position="2"/>
        <end position="122"/>
    </location>
</feature>
<evidence type="ECO:0000256" key="4">
    <source>
        <dbReference type="ARBA" id="ARBA00022777"/>
    </source>
</evidence>